<dbReference type="SMART" id="SM00670">
    <property type="entry name" value="PINc"/>
    <property type="match status" value="1"/>
</dbReference>
<dbReference type="OrthoDB" id="5145858at2"/>
<dbReference type="Gene3D" id="3.40.50.1010">
    <property type="entry name" value="5'-nuclease"/>
    <property type="match status" value="1"/>
</dbReference>
<dbReference type="SUPFAM" id="SSF88723">
    <property type="entry name" value="PIN domain-like"/>
    <property type="match status" value="1"/>
</dbReference>
<proteinExistence type="predicted"/>
<protein>
    <recommendedName>
        <fullName evidence="5">PIN domain-containing protein</fullName>
    </recommendedName>
</protein>
<evidence type="ECO:0000259" key="5">
    <source>
        <dbReference type="SMART" id="SM00670"/>
    </source>
</evidence>
<dbReference type="AlphaFoldDB" id="A0A3E0VDH0"/>
<keyword evidence="2" id="KW-0479">Metal-binding</keyword>
<evidence type="ECO:0000313" key="6">
    <source>
        <dbReference type="EMBL" id="RFA07942.1"/>
    </source>
</evidence>
<dbReference type="Proteomes" id="UP000256486">
    <property type="component" value="Unassembled WGS sequence"/>
</dbReference>
<feature type="domain" description="PIN" evidence="5">
    <location>
        <begin position="122"/>
        <end position="250"/>
    </location>
</feature>
<evidence type="ECO:0000256" key="3">
    <source>
        <dbReference type="ARBA" id="ARBA00022801"/>
    </source>
</evidence>
<gene>
    <name evidence="6" type="ORF">B7R54_00975</name>
</gene>
<dbReference type="GO" id="GO:0004518">
    <property type="term" value="F:nuclease activity"/>
    <property type="evidence" value="ECO:0007669"/>
    <property type="project" value="UniProtKB-KW"/>
</dbReference>
<reference evidence="6 7" key="1">
    <citation type="submission" date="2017-04" db="EMBL/GenBank/DDBJ databases">
        <title>Comparative genome analysis of Subtercola boreus.</title>
        <authorList>
            <person name="Cho Y.-J."/>
            <person name="Cho A."/>
            <person name="Kim O.-S."/>
            <person name="Lee J.-I."/>
        </authorList>
    </citation>
    <scope>NUCLEOTIDE SEQUENCE [LARGE SCALE GENOMIC DNA]</scope>
    <source>
        <strain evidence="6 7">K300</strain>
    </source>
</reference>
<keyword evidence="3" id="KW-0378">Hydrolase</keyword>
<comment type="caution">
    <text evidence="6">The sequence shown here is derived from an EMBL/GenBank/DDBJ whole genome shotgun (WGS) entry which is preliminary data.</text>
</comment>
<evidence type="ECO:0000256" key="2">
    <source>
        <dbReference type="ARBA" id="ARBA00022723"/>
    </source>
</evidence>
<sequence length="277" mass="32015">MAWNFLNKGVALDRAREQIGGVLMELNARLTSLSVDAEIAASLYLLFIEAADQRTRTLFSDPSVTQGFQTERYWRIREISTQTQRPIPLIESEVYFQLNRLSQIMSQLDHYSEILSLDRDEHALVLDTNVLLHGRMFNELDWPTIVPSKKVKLLIPLVVLDELDNMKDRDKEFDKKARTVIRAFDPYLSDMSPFGPHGVRRNVTIQFIDEPIGHQRWNRMDDEIVRQSVYFASACEGRFTVVSQDRGMRIRTRGVGIESSLLPLPFMAEKARQRADD</sequence>
<dbReference type="InterPro" id="IPR002716">
    <property type="entry name" value="PIN_dom"/>
</dbReference>
<dbReference type="InterPro" id="IPR029060">
    <property type="entry name" value="PIN-like_dom_sf"/>
</dbReference>
<keyword evidence="4" id="KW-0460">Magnesium</keyword>
<dbReference type="Pfam" id="PF13638">
    <property type="entry name" value="PIN_4"/>
    <property type="match status" value="1"/>
</dbReference>
<name>A0A3E0VDH0_9MICO</name>
<dbReference type="GO" id="GO:0016787">
    <property type="term" value="F:hydrolase activity"/>
    <property type="evidence" value="ECO:0007669"/>
    <property type="project" value="UniProtKB-KW"/>
</dbReference>
<dbReference type="GO" id="GO:0046872">
    <property type="term" value="F:metal ion binding"/>
    <property type="evidence" value="ECO:0007669"/>
    <property type="project" value="UniProtKB-KW"/>
</dbReference>
<evidence type="ECO:0000256" key="4">
    <source>
        <dbReference type="ARBA" id="ARBA00022842"/>
    </source>
</evidence>
<dbReference type="RefSeq" id="WP_116413361.1">
    <property type="nucleotide sequence ID" value="NZ_NBWZ01000001.1"/>
</dbReference>
<dbReference type="EMBL" id="NBWZ01000001">
    <property type="protein sequence ID" value="RFA07942.1"/>
    <property type="molecule type" value="Genomic_DNA"/>
</dbReference>
<evidence type="ECO:0000256" key="1">
    <source>
        <dbReference type="ARBA" id="ARBA00022722"/>
    </source>
</evidence>
<evidence type="ECO:0000313" key="7">
    <source>
        <dbReference type="Proteomes" id="UP000256486"/>
    </source>
</evidence>
<keyword evidence="7" id="KW-1185">Reference proteome</keyword>
<accession>A0A3E0VDH0</accession>
<keyword evidence="1" id="KW-0540">Nuclease</keyword>
<organism evidence="6 7">
    <name type="scientific">Subtercola boreus</name>
    <dbReference type="NCBI Taxonomy" id="120213"/>
    <lineage>
        <taxon>Bacteria</taxon>
        <taxon>Bacillati</taxon>
        <taxon>Actinomycetota</taxon>
        <taxon>Actinomycetes</taxon>
        <taxon>Micrococcales</taxon>
        <taxon>Microbacteriaceae</taxon>
        <taxon>Subtercola</taxon>
    </lineage>
</organism>